<dbReference type="PANTHER" id="PTHR43027:SF1">
    <property type="entry name" value="DOXORUBICIN RESISTANCE ABC TRANSPORTER PERMEASE PROTEIN DRRC-RELATED"/>
    <property type="match status" value="1"/>
</dbReference>
<dbReference type="RefSeq" id="WP_004030842.1">
    <property type="nucleotide sequence ID" value="NZ_AMPO01000006.1"/>
</dbReference>
<feature type="domain" description="ABC transmembrane type-2" evidence="6">
    <location>
        <begin position="137"/>
        <end position="365"/>
    </location>
</feature>
<feature type="transmembrane region" description="Helical" evidence="5">
    <location>
        <begin position="344"/>
        <end position="364"/>
    </location>
</feature>
<feature type="transmembrane region" description="Helical" evidence="5">
    <location>
        <begin position="252"/>
        <end position="275"/>
    </location>
</feature>
<dbReference type="Pfam" id="PF12698">
    <property type="entry name" value="ABC2_membrane_3"/>
    <property type="match status" value="1"/>
</dbReference>
<evidence type="ECO:0000259" key="6">
    <source>
        <dbReference type="PROSITE" id="PS51012"/>
    </source>
</evidence>
<comment type="subcellular location">
    <subcellularLocation>
        <location evidence="1">Membrane</location>
        <topology evidence="1">Multi-pass membrane protein</topology>
    </subcellularLocation>
</comment>
<feature type="transmembrane region" description="Helical" evidence="5">
    <location>
        <begin position="224"/>
        <end position="246"/>
    </location>
</feature>
<evidence type="ECO:0000313" key="7">
    <source>
        <dbReference type="EMBL" id="EKF85591.1"/>
    </source>
</evidence>
<reference evidence="7 8" key="1">
    <citation type="journal article" date="2012" name="J. Bacteriol.">
        <title>Draft genome sequence of Methanobacterium formicicum DSM 3637, an archaebacterium isolated from the methane producer amoeba Pelomyxa palustris.</title>
        <authorList>
            <person name="Gutierrez G."/>
        </authorList>
    </citation>
    <scope>NUCLEOTIDE SEQUENCE [LARGE SCALE GENOMIC DNA]</scope>
    <source>
        <strain evidence="8">DSM 3637 / PP1</strain>
    </source>
</reference>
<evidence type="ECO:0000256" key="3">
    <source>
        <dbReference type="ARBA" id="ARBA00022989"/>
    </source>
</evidence>
<dbReference type="InterPro" id="IPR052902">
    <property type="entry name" value="ABC-2_transporter"/>
</dbReference>
<protein>
    <submittedName>
        <fullName evidence="7">ABC transporter permease</fullName>
    </submittedName>
</protein>
<organism evidence="7 8">
    <name type="scientific">Methanobacterium formicicum (strain DSM 3637 / PP1)</name>
    <dbReference type="NCBI Taxonomy" id="1204725"/>
    <lineage>
        <taxon>Archaea</taxon>
        <taxon>Methanobacteriati</taxon>
        <taxon>Methanobacteriota</taxon>
        <taxon>Methanomada group</taxon>
        <taxon>Methanobacteria</taxon>
        <taxon>Methanobacteriales</taxon>
        <taxon>Methanobacteriaceae</taxon>
        <taxon>Methanobacterium</taxon>
    </lineage>
</organism>
<dbReference type="GO" id="GO:0016020">
    <property type="term" value="C:membrane"/>
    <property type="evidence" value="ECO:0007669"/>
    <property type="project" value="UniProtKB-SubCell"/>
</dbReference>
<feature type="transmembrane region" description="Helical" evidence="5">
    <location>
        <begin position="175"/>
        <end position="198"/>
    </location>
</feature>
<feature type="transmembrane region" description="Helical" evidence="5">
    <location>
        <begin position="21"/>
        <end position="41"/>
    </location>
</feature>
<evidence type="ECO:0000313" key="8">
    <source>
        <dbReference type="Proteomes" id="UP000007360"/>
    </source>
</evidence>
<comment type="caution">
    <text evidence="7">The sequence shown here is derived from an EMBL/GenBank/DDBJ whole genome shotgun (WGS) entry which is preliminary data.</text>
</comment>
<dbReference type="PATRIC" id="fig|1204725.3.peg.1537"/>
<evidence type="ECO:0000256" key="5">
    <source>
        <dbReference type="SAM" id="Phobius"/>
    </source>
</evidence>
<keyword evidence="8" id="KW-1185">Reference proteome</keyword>
<name>K2QC70_METFP</name>
<evidence type="ECO:0000256" key="1">
    <source>
        <dbReference type="ARBA" id="ARBA00004141"/>
    </source>
</evidence>
<proteinExistence type="predicted"/>
<keyword evidence="4 5" id="KW-0472">Membrane</keyword>
<keyword evidence="2 5" id="KW-0812">Transmembrane</keyword>
<keyword evidence="3 5" id="KW-1133">Transmembrane helix</keyword>
<accession>K2QC70</accession>
<dbReference type="OrthoDB" id="147058at2157"/>
<dbReference type="AlphaFoldDB" id="K2QC70"/>
<dbReference type="EMBL" id="AMPO01000006">
    <property type="protein sequence ID" value="EKF85591.1"/>
    <property type="molecule type" value="Genomic_DNA"/>
</dbReference>
<gene>
    <name evidence="7" type="ORF">A994_07661</name>
</gene>
<dbReference type="Gene3D" id="3.40.1710.10">
    <property type="entry name" value="abc type-2 transporter like domain"/>
    <property type="match status" value="1"/>
</dbReference>
<dbReference type="InterPro" id="IPR013525">
    <property type="entry name" value="ABC2_TM"/>
</dbReference>
<dbReference type="Proteomes" id="UP000007360">
    <property type="component" value="Unassembled WGS sequence"/>
</dbReference>
<evidence type="ECO:0000256" key="4">
    <source>
        <dbReference type="ARBA" id="ARBA00023136"/>
    </source>
</evidence>
<dbReference type="InterPro" id="IPR047817">
    <property type="entry name" value="ABC2_TM_bact-type"/>
</dbReference>
<sequence length="367" mass="39721">MSRISTDIKYSLKETFRDRMNIFWMFIFPIVLFLLFGYIFGGQSDTVTLYYHDNDGSSMSSNFIQTMGSTGAVQLKDGSGMNLEEMLKDGKITSYLIIPQGFGQNIQQSIGTTQQSIGTAGVNVYYDKSKPTSMAVVSVVQQVANGFNMKISGAHEVITVNSQEAATSGMNYFDFLLPGILAITIMSAAANMSVGTVARLRSTGVFRKLSTTPLTSKEWIASRITTWTILVILSLAVALLLATFAFNIHPQINVVSVLLIVVGTALFAGFGILVANFVKNEESAMNAVGVITFPLMFVSGTLIPVDNMPWFLQYLAKISPLTYLSEGLRSSMITGNTGDAVTDLAIVAALGIVLFGLGTATFSWKED</sequence>
<dbReference type="PANTHER" id="PTHR43027">
    <property type="entry name" value="DOXORUBICIN RESISTANCE ABC TRANSPORTER PERMEASE PROTEIN DRRC-RELATED"/>
    <property type="match status" value="1"/>
</dbReference>
<dbReference type="PROSITE" id="PS51012">
    <property type="entry name" value="ABC_TM2"/>
    <property type="match status" value="1"/>
</dbReference>
<feature type="transmembrane region" description="Helical" evidence="5">
    <location>
        <begin position="287"/>
        <end position="305"/>
    </location>
</feature>
<dbReference type="GO" id="GO:0140359">
    <property type="term" value="F:ABC-type transporter activity"/>
    <property type="evidence" value="ECO:0007669"/>
    <property type="project" value="InterPro"/>
</dbReference>
<evidence type="ECO:0000256" key="2">
    <source>
        <dbReference type="ARBA" id="ARBA00022692"/>
    </source>
</evidence>